<name>A0A6S9Z302_CHRCT</name>
<reference evidence="3" key="1">
    <citation type="submission" date="2021-01" db="EMBL/GenBank/DDBJ databases">
        <authorList>
            <person name="Corre E."/>
            <person name="Pelletier E."/>
            <person name="Niang G."/>
            <person name="Scheremetjew M."/>
            <person name="Finn R."/>
            <person name="Kale V."/>
            <person name="Holt S."/>
            <person name="Cochrane G."/>
            <person name="Meng A."/>
            <person name="Brown T."/>
            <person name="Cohen L."/>
        </authorList>
    </citation>
    <scope>NUCLEOTIDE SEQUENCE</scope>
    <source>
        <strain evidence="3">CCMP645</strain>
    </source>
</reference>
<proteinExistence type="predicted"/>
<feature type="region of interest" description="Disordered" evidence="1">
    <location>
        <begin position="1"/>
        <end position="35"/>
    </location>
</feature>
<protein>
    <submittedName>
        <fullName evidence="3">Uncharacterized protein</fullName>
    </submittedName>
</protein>
<gene>
    <name evidence="2" type="ORF">PCAR00345_LOCUS24362</name>
    <name evidence="3" type="ORF">PCAR00345_LOCUS24367</name>
</gene>
<evidence type="ECO:0000256" key="1">
    <source>
        <dbReference type="SAM" id="MobiDB-lite"/>
    </source>
</evidence>
<accession>A0A6S9Z302</accession>
<dbReference type="EMBL" id="HBIZ01038158">
    <property type="protein sequence ID" value="CAE0771750.1"/>
    <property type="molecule type" value="Transcribed_RNA"/>
</dbReference>
<evidence type="ECO:0000313" key="2">
    <source>
        <dbReference type="EMBL" id="CAE0771750.1"/>
    </source>
</evidence>
<evidence type="ECO:0000313" key="3">
    <source>
        <dbReference type="EMBL" id="CAE0771755.1"/>
    </source>
</evidence>
<dbReference type="AlphaFoldDB" id="A0A6S9Z302"/>
<sequence length="116" mass="13061">MHCMLNASSDHAARMGDALEVEEGPGEGQARRHRVDNRVEETVQLSKAKQADILFLVATFSRRKWRTSDVVEALKWSGVLDDVLADKAADEAELQWLKSIIKNFTWSIVPRRTPSA</sequence>
<organism evidence="3">
    <name type="scientific">Chrysotila carterae</name>
    <name type="common">Marine alga</name>
    <name type="synonym">Syracosphaera carterae</name>
    <dbReference type="NCBI Taxonomy" id="13221"/>
    <lineage>
        <taxon>Eukaryota</taxon>
        <taxon>Haptista</taxon>
        <taxon>Haptophyta</taxon>
        <taxon>Prymnesiophyceae</taxon>
        <taxon>Isochrysidales</taxon>
        <taxon>Isochrysidaceae</taxon>
        <taxon>Chrysotila</taxon>
    </lineage>
</organism>
<dbReference type="EMBL" id="HBIZ01038163">
    <property type="protein sequence ID" value="CAE0771755.1"/>
    <property type="molecule type" value="Transcribed_RNA"/>
</dbReference>